<evidence type="ECO:0000256" key="1">
    <source>
        <dbReference type="ARBA" id="ARBA00004613"/>
    </source>
</evidence>
<evidence type="ECO:0000256" key="2">
    <source>
        <dbReference type="ARBA" id="ARBA00008127"/>
    </source>
</evidence>
<keyword evidence="3 7" id="KW-0217">Developmental protein</keyword>
<dbReference type="EMBL" id="BSYO01000001">
    <property type="protein sequence ID" value="GMG98168.1"/>
    <property type="molecule type" value="Genomic_DNA"/>
</dbReference>
<comment type="similarity">
    <text evidence="2 7">Belongs to the plant cysteine rich small secretory peptide family. Epidermal patterning factor subfamily.</text>
</comment>
<comment type="subcellular location">
    <subcellularLocation>
        <location evidence="1 7">Secreted</location>
    </subcellularLocation>
</comment>
<protein>
    <recommendedName>
        <fullName evidence="7">Epidermal patterning factor-like protein</fullName>
    </recommendedName>
</protein>
<evidence type="ECO:0000313" key="8">
    <source>
        <dbReference type="EMBL" id="GMG98168.1"/>
    </source>
</evidence>
<dbReference type="Pfam" id="PF17181">
    <property type="entry name" value="EPF"/>
    <property type="match status" value="1"/>
</dbReference>
<dbReference type="AlphaFoldDB" id="A0AAD3P2G6"/>
<dbReference type="PANTHER" id="PTHR33109">
    <property type="entry name" value="EPIDERMAL PATTERNING FACTOR-LIKE PROTEIN 4"/>
    <property type="match status" value="1"/>
</dbReference>
<dbReference type="Proteomes" id="UP001279734">
    <property type="component" value="Unassembled WGS sequence"/>
</dbReference>
<keyword evidence="9" id="KW-1185">Reference proteome</keyword>
<keyword evidence="6" id="KW-1015">Disulfide bond</keyword>
<evidence type="ECO:0000256" key="7">
    <source>
        <dbReference type="RuleBase" id="RU367102"/>
    </source>
</evidence>
<comment type="function">
    <text evidence="7">Controls stomatal patterning.</text>
</comment>
<evidence type="ECO:0000256" key="3">
    <source>
        <dbReference type="ARBA" id="ARBA00022473"/>
    </source>
</evidence>
<dbReference type="PANTHER" id="PTHR33109:SF4">
    <property type="entry name" value="EPIDERMAL PATTERNING FACTOR-LIKE PROTEIN 6"/>
    <property type="match status" value="1"/>
</dbReference>
<proteinExistence type="inferred from homology"/>
<keyword evidence="4 7" id="KW-0964">Secreted</keyword>
<keyword evidence="5" id="KW-0732">Signal</keyword>
<accession>A0AAD3P2G6</accession>
<dbReference type="GO" id="GO:0005576">
    <property type="term" value="C:extracellular region"/>
    <property type="evidence" value="ECO:0007669"/>
    <property type="project" value="UniProtKB-SubCell"/>
</dbReference>
<sequence length="163" mass="18174">MKVKVMVKVKEKLEVMMVKFNDRRVALRCISIILFLCLSISPLSSSPTDYHSTETMVRCLSAADSNSLATFAEKGTEENSNSDTVASDVYRSKSRTGKEMAWREGRRNLGSRLGSTPPRCSSKCGKCTPCKPVHVAVPPGTPVTAEYYPEAWRCKCHNKFFMP</sequence>
<evidence type="ECO:0000256" key="4">
    <source>
        <dbReference type="ARBA" id="ARBA00022525"/>
    </source>
</evidence>
<organism evidence="8 9">
    <name type="scientific">Nepenthes gracilis</name>
    <name type="common">Slender pitcher plant</name>
    <dbReference type="NCBI Taxonomy" id="150966"/>
    <lineage>
        <taxon>Eukaryota</taxon>
        <taxon>Viridiplantae</taxon>
        <taxon>Streptophyta</taxon>
        <taxon>Embryophyta</taxon>
        <taxon>Tracheophyta</taxon>
        <taxon>Spermatophyta</taxon>
        <taxon>Magnoliopsida</taxon>
        <taxon>eudicotyledons</taxon>
        <taxon>Gunneridae</taxon>
        <taxon>Pentapetalae</taxon>
        <taxon>Caryophyllales</taxon>
        <taxon>Nepenthaceae</taxon>
        <taxon>Nepenthes</taxon>
    </lineage>
</organism>
<name>A0AAD3P2G6_NEPGR</name>
<dbReference type="GO" id="GO:0010052">
    <property type="term" value="P:guard cell differentiation"/>
    <property type="evidence" value="ECO:0007669"/>
    <property type="project" value="UniProtKB-UniRule"/>
</dbReference>
<evidence type="ECO:0000256" key="6">
    <source>
        <dbReference type="ARBA" id="ARBA00023157"/>
    </source>
</evidence>
<dbReference type="InterPro" id="IPR039455">
    <property type="entry name" value="EPFL"/>
</dbReference>
<comment type="caution">
    <text evidence="8">The sequence shown here is derived from an EMBL/GenBank/DDBJ whole genome shotgun (WGS) entry which is preliminary data.</text>
</comment>
<gene>
    <name evidence="8" type="ORF">Nepgr_000008</name>
</gene>
<evidence type="ECO:0000256" key="5">
    <source>
        <dbReference type="ARBA" id="ARBA00022729"/>
    </source>
</evidence>
<evidence type="ECO:0000313" key="9">
    <source>
        <dbReference type="Proteomes" id="UP001279734"/>
    </source>
</evidence>
<reference evidence="8" key="1">
    <citation type="submission" date="2023-05" db="EMBL/GenBank/DDBJ databases">
        <title>Nepenthes gracilis genome sequencing.</title>
        <authorList>
            <person name="Fukushima K."/>
        </authorList>
    </citation>
    <scope>NUCLEOTIDE SEQUENCE</scope>
    <source>
        <strain evidence="8">SING2019-196</strain>
    </source>
</reference>